<gene>
    <name evidence="1" type="ORF">UFOPK3288_01080</name>
</gene>
<sequence length="45" mass="4942">MVTFEITTEIKAVIIKANRTSTKVMPESELSAFSLTLLSLPLFIG</sequence>
<protein>
    <submittedName>
        <fullName evidence="1">Unannotated protein</fullName>
    </submittedName>
</protein>
<dbReference type="AlphaFoldDB" id="A0A6J7CDC4"/>
<dbReference type="EMBL" id="CAFBLC010000038">
    <property type="protein sequence ID" value="CAB4854848.1"/>
    <property type="molecule type" value="Genomic_DNA"/>
</dbReference>
<reference evidence="1" key="1">
    <citation type="submission" date="2020-05" db="EMBL/GenBank/DDBJ databases">
        <authorList>
            <person name="Chiriac C."/>
            <person name="Salcher M."/>
            <person name="Ghai R."/>
            <person name="Kavagutti S V."/>
        </authorList>
    </citation>
    <scope>NUCLEOTIDE SEQUENCE</scope>
</reference>
<name>A0A6J7CDC4_9ZZZZ</name>
<accession>A0A6J7CDC4</accession>
<evidence type="ECO:0000313" key="1">
    <source>
        <dbReference type="EMBL" id="CAB4854848.1"/>
    </source>
</evidence>
<organism evidence="1">
    <name type="scientific">freshwater metagenome</name>
    <dbReference type="NCBI Taxonomy" id="449393"/>
    <lineage>
        <taxon>unclassified sequences</taxon>
        <taxon>metagenomes</taxon>
        <taxon>ecological metagenomes</taxon>
    </lineage>
</organism>
<proteinExistence type="predicted"/>